<comment type="caution">
    <text evidence="5">The sequence shown here is derived from an EMBL/GenBank/DDBJ whole genome shotgun (WGS) entry which is preliminary data.</text>
</comment>
<dbReference type="PROSITE" id="PS52004">
    <property type="entry name" value="KS3_2"/>
    <property type="match status" value="1"/>
</dbReference>
<dbReference type="Gene3D" id="3.40.47.10">
    <property type="match status" value="1"/>
</dbReference>
<dbReference type="EMBL" id="BAAANN010000008">
    <property type="protein sequence ID" value="GAA1954451.1"/>
    <property type="molecule type" value="Genomic_DNA"/>
</dbReference>
<protein>
    <submittedName>
        <fullName evidence="5">Beta-ketoacyl-[acyl-carrier-protein] synthase family protein</fullName>
    </submittedName>
</protein>
<keyword evidence="2 3" id="KW-0808">Transferase</keyword>
<organism evidence="5 6">
    <name type="scientific">Amycolatopsis minnesotensis</name>
    <dbReference type="NCBI Taxonomy" id="337894"/>
    <lineage>
        <taxon>Bacteria</taxon>
        <taxon>Bacillati</taxon>
        <taxon>Actinomycetota</taxon>
        <taxon>Actinomycetes</taxon>
        <taxon>Pseudonocardiales</taxon>
        <taxon>Pseudonocardiaceae</taxon>
        <taxon>Amycolatopsis</taxon>
    </lineage>
</organism>
<dbReference type="InterPro" id="IPR014031">
    <property type="entry name" value="Ketoacyl_synth_C"/>
</dbReference>
<evidence type="ECO:0000256" key="3">
    <source>
        <dbReference type="RuleBase" id="RU003694"/>
    </source>
</evidence>
<dbReference type="PANTHER" id="PTHR11712">
    <property type="entry name" value="POLYKETIDE SYNTHASE-RELATED"/>
    <property type="match status" value="1"/>
</dbReference>
<proteinExistence type="inferred from homology"/>
<feature type="domain" description="Ketosynthase family 3 (KS3)" evidence="4">
    <location>
        <begin position="1"/>
        <end position="369"/>
    </location>
</feature>
<dbReference type="Proteomes" id="UP001501116">
    <property type="component" value="Unassembled WGS sequence"/>
</dbReference>
<evidence type="ECO:0000313" key="6">
    <source>
        <dbReference type="Proteomes" id="UP001501116"/>
    </source>
</evidence>
<dbReference type="InterPro" id="IPR000794">
    <property type="entry name" value="Beta-ketoacyl_synthase"/>
</dbReference>
<reference evidence="5 6" key="1">
    <citation type="journal article" date="2019" name="Int. J. Syst. Evol. Microbiol.">
        <title>The Global Catalogue of Microorganisms (GCM) 10K type strain sequencing project: providing services to taxonomists for standard genome sequencing and annotation.</title>
        <authorList>
            <consortium name="The Broad Institute Genomics Platform"/>
            <consortium name="The Broad Institute Genome Sequencing Center for Infectious Disease"/>
            <person name="Wu L."/>
            <person name="Ma J."/>
        </authorList>
    </citation>
    <scope>NUCLEOTIDE SEQUENCE [LARGE SCALE GENOMIC DNA]</scope>
    <source>
        <strain evidence="5 6">JCM 14545</strain>
    </source>
</reference>
<dbReference type="SUPFAM" id="SSF53901">
    <property type="entry name" value="Thiolase-like"/>
    <property type="match status" value="2"/>
</dbReference>
<dbReference type="SMART" id="SM00825">
    <property type="entry name" value="PKS_KS"/>
    <property type="match status" value="1"/>
</dbReference>
<dbReference type="InterPro" id="IPR014030">
    <property type="entry name" value="Ketoacyl_synth_N"/>
</dbReference>
<dbReference type="PANTHER" id="PTHR11712:SF347">
    <property type="entry name" value="BETA KETOACYL-ACYL CARRIER PROTEIN SYNTHASE"/>
    <property type="match status" value="1"/>
</dbReference>
<dbReference type="Pfam" id="PF00109">
    <property type="entry name" value="ketoacyl-synt"/>
    <property type="match status" value="1"/>
</dbReference>
<dbReference type="RefSeq" id="WP_344416987.1">
    <property type="nucleotide sequence ID" value="NZ_BAAANN010000008.1"/>
</dbReference>
<evidence type="ECO:0000256" key="1">
    <source>
        <dbReference type="ARBA" id="ARBA00008467"/>
    </source>
</evidence>
<comment type="similarity">
    <text evidence="1 3">Belongs to the thiolase-like superfamily. Beta-ketoacyl-ACP synthases family.</text>
</comment>
<evidence type="ECO:0000259" key="4">
    <source>
        <dbReference type="PROSITE" id="PS52004"/>
    </source>
</evidence>
<evidence type="ECO:0000256" key="2">
    <source>
        <dbReference type="ARBA" id="ARBA00022679"/>
    </source>
</evidence>
<dbReference type="InterPro" id="IPR020841">
    <property type="entry name" value="PKS_Beta-ketoAc_synthase_dom"/>
</dbReference>
<dbReference type="Pfam" id="PF02801">
    <property type="entry name" value="Ketoacyl-synt_C"/>
    <property type="match status" value="1"/>
</dbReference>
<accession>A0ABN2QLF8</accession>
<evidence type="ECO:0000313" key="5">
    <source>
        <dbReference type="EMBL" id="GAA1954451.1"/>
    </source>
</evidence>
<sequence length="370" mass="37522">MTVRVVASSLRTCFGTGDQTFEALLRGENGVGPLRHGSADRLGVERGYHILDDGPSRAGRWLAGCAADAFARSRADPVRERVIAIVGTGLGELAAVEDWALGGAVPDPEHLHYGGVLRAVLPGVTDVITLTGACSAGGHALALAQDLLELGEADVVLACAVDGMTRSMLAMIGRVAAEPTSRVRPFDADRTGVLLGEGAAAVALTRTERPGPALASVLATGLSCDARHETAPDVAGIAEAMRDALSRAARVASEVDVVVAHGTGTALNDPVESAALREVLLEPGGSPLVTAVKGAVGHLSGTAALVNVDVAIRCLRDGVVPAVTGLETVLPEGDGIRFVLGGPVEAAPRLVQTEAFGFGGANAVSLLEAA</sequence>
<gene>
    <name evidence="5" type="ORF">GCM10009754_24900</name>
</gene>
<keyword evidence="6" id="KW-1185">Reference proteome</keyword>
<name>A0ABN2QLF8_9PSEU</name>
<dbReference type="InterPro" id="IPR016039">
    <property type="entry name" value="Thiolase-like"/>
</dbReference>